<protein>
    <recommendedName>
        <fullName evidence="3">Purple acid phosphatase</fullName>
        <ecNumber evidence="3">3.1.3.2</ecNumber>
    </recommendedName>
</protein>
<dbReference type="CDD" id="cd00839">
    <property type="entry name" value="MPP_PAPs"/>
    <property type="match status" value="1"/>
</dbReference>
<dbReference type="Pfam" id="PF14008">
    <property type="entry name" value="Metallophos_C"/>
    <property type="match status" value="1"/>
</dbReference>
<dbReference type="EMBL" id="JWZX01003328">
    <property type="protein sequence ID" value="KOO21852.1"/>
    <property type="molecule type" value="Genomic_DNA"/>
</dbReference>
<dbReference type="InterPro" id="IPR004843">
    <property type="entry name" value="Calcineurin-like_PHP"/>
</dbReference>
<dbReference type="Gene3D" id="3.60.21.10">
    <property type="match status" value="1"/>
</dbReference>
<dbReference type="PANTHER" id="PTHR45867">
    <property type="entry name" value="PURPLE ACID PHOSPHATASE"/>
    <property type="match status" value="1"/>
</dbReference>
<evidence type="ECO:0000313" key="8">
    <source>
        <dbReference type="Proteomes" id="UP000037460"/>
    </source>
</evidence>
<evidence type="ECO:0000259" key="6">
    <source>
        <dbReference type="Pfam" id="PF16656"/>
    </source>
</evidence>
<dbReference type="Proteomes" id="UP000037460">
    <property type="component" value="Unassembled WGS sequence"/>
</dbReference>
<dbReference type="AlphaFoldDB" id="A0A0M0J690"/>
<dbReference type="GO" id="GO:0003993">
    <property type="term" value="F:acid phosphatase activity"/>
    <property type="evidence" value="ECO:0007669"/>
    <property type="project" value="UniProtKB-EC"/>
</dbReference>
<comment type="catalytic activity">
    <reaction evidence="3">
        <text>a phosphate monoester + H2O = an alcohol + phosphate</text>
        <dbReference type="Rhea" id="RHEA:15017"/>
        <dbReference type="ChEBI" id="CHEBI:15377"/>
        <dbReference type="ChEBI" id="CHEBI:30879"/>
        <dbReference type="ChEBI" id="CHEBI:43474"/>
        <dbReference type="ChEBI" id="CHEBI:67140"/>
        <dbReference type="EC" id="3.1.3.2"/>
    </reaction>
</comment>
<evidence type="ECO:0000256" key="2">
    <source>
        <dbReference type="ARBA" id="ARBA00023180"/>
    </source>
</evidence>
<dbReference type="Pfam" id="PF00149">
    <property type="entry name" value="Metallophos"/>
    <property type="match status" value="1"/>
</dbReference>
<dbReference type="InterPro" id="IPR025733">
    <property type="entry name" value="PAPs_C"/>
</dbReference>
<dbReference type="InterPro" id="IPR008963">
    <property type="entry name" value="Purple_acid_Pase-like_N"/>
</dbReference>
<dbReference type="PANTHER" id="PTHR45867:SF3">
    <property type="entry name" value="ACID PHOSPHATASE TYPE 7"/>
    <property type="match status" value="1"/>
</dbReference>
<dbReference type="InterPro" id="IPR015914">
    <property type="entry name" value="PAPs_N"/>
</dbReference>
<dbReference type="SUPFAM" id="SSF56300">
    <property type="entry name" value="Metallo-dependent phosphatases"/>
    <property type="match status" value="1"/>
</dbReference>
<evidence type="ECO:0000256" key="3">
    <source>
        <dbReference type="RuleBase" id="RU361203"/>
    </source>
</evidence>
<sequence length="441" mass="48143">MSLSRLVLLASAVEISARFQPHQIHLAFGGEPDSIAVDFATDADVNCTSTGVAFGTSPAALNMFVPASSCYYFAGALQWQSQVKLTGLKAGTTYYYTAGSPAIQHVSWSEMYSFVMPDTSPTSPPQRVAIFADFGYFNSESLPALIAGAYTGAYDWVIHAGDIAYDMDWDGGFGKIGAVGSEFLLAVEPIAATRPYMVSPGNHECANNFTHYRNRFAALTNFTAKASGSPSNLFYSFDSGLAHYISIDTELFDEFEGDELVHNMLTWLKADLTKANANRHIRPWLMAFGHKCSYMAQNSSLWESLFYSYGVDMYFCGHVHSYRRWLPFNPMTNVYDTAAANKDASVYTNPRAVVPIVTGAAGCQEPPAAHCNNDPKSTSPSYCGNYGFGILEIANATHAHWTWNTTVPLNGSSAPKFSDDLWVIVDNHGPRTTQQGDASGF</sequence>
<dbReference type="Pfam" id="PF16656">
    <property type="entry name" value="Pur_ac_phosph_N"/>
    <property type="match status" value="1"/>
</dbReference>
<evidence type="ECO:0000256" key="1">
    <source>
        <dbReference type="ARBA" id="ARBA00022729"/>
    </source>
</evidence>
<feature type="domain" description="Purple acid phosphatase C-terminal" evidence="5">
    <location>
        <begin position="352"/>
        <end position="405"/>
    </location>
</feature>
<dbReference type="SUPFAM" id="SSF49363">
    <property type="entry name" value="Purple acid phosphatase, N-terminal domain"/>
    <property type="match status" value="1"/>
</dbReference>
<evidence type="ECO:0000259" key="4">
    <source>
        <dbReference type="Pfam" id="PF00149"/>
    </source>
</evidence>
<keyword evidence="8" id="KW-1185">Reference proteome</keyword>
<dbReference type="InterPro" id="IPR029052">
    <property type="entry name" value="Metallo-depent_PP-like"/>
</dbReference>
<dbReference type="Gene3D" id="2.60.40.380">
    <property type="entry name" value="Purple acid phosphatase-like, N-terminal"/>
    <property type="match status" value="1"/>
</dbReference>
<dbReference type="InterPro" id="IPR041792">
    <property type="entry name" value="MPP_PAP"/>
</dbReference>
<feature type="domain" description="Calcineurin-like phosphoesterase" evidence="4">
    <location>
        <begin position="127"/>
        <end position="322"/>
    </location>
</feature>
<gene>
    <name evidence="7" type="ORF">Ctob_003428</name>
</gene>
<keyword evidence="2" id="KW-0325">Glycoprotein</keyword>
<comment type="caution">
    <text evidence="7">The sequence shown here is derived from an EMBL/GenBank/DDBJ whole genome shotgun (WGS) entry which is preliminary data.</text>
</comment>
<keyword evidence="1" id="KW-0732">Signal</keyword>
<comment type="similarity">
    <text evidence="3">Belongs to the metallophosphoesterase superfamily. Purple acid phosphatase family.</text>
</comment>
<organism evidence="7 8">
    <name type="scientific">Chrysochromulina tobinii</name>
    <dbReference type="NCBI Taxonomy" id="1460289"/>
    <lineage>
        <taxon>Eukaryota</taxon>
        <taxon>Haptista</taxon>
        <taxon>Haptophyta</taxon>
        <taxon>Prymnesiophyceae</taxon>
        <taxon>Prymnesiales</taxon>
        <taxon>Chrysochromulinaceae</taxon>
        <taxon>Chrysochromulina</taxon>
    </lineage>
</organism>
<keyword evidence="3" id="KW-0378">Hydrolase</keyword>
<feature type="domain" description="Purple acid phosphatase N-terminal" evidence="6">
    <location>
        <begin position="21"/>
        <end position="115"/>
    </location>
</feature>
<evidence type="ECO:0000259" key="5">
    <source>
        <dbReference type="Pfam" id="PF14008"/>
    </source>
</evidence>
<dbReference type="OrthoDB" id="45007at2759"/>
<dbReference type="GO" id="GO:0046872">
    <property type="term" value="F:metal ion binding"/>
    <property type="evidence" value="ECO:0007669"/>
    <property type="project" value="InterPro"/>
</dbReference>
<name>A0A0M0J690_9EUKA</name>
<reference evidence="8" key="1">
    <citation type="journal article" date="2015" name="PLoS Genet.">
        <title>Genome Sequence and Transcriptome Analyses of Chrysochromulina tobin: Metabolic Tools for Enhanced Algal Fitness in the Prominent Order Prymnesiales (Haptophyceae).</title>
        <authorList>
            <person name="Hovde B.T."/>
            <person name="Deodato C.R."/>
            <person name="Hunsperger H.M."/>
            <person name="Ryken S.A."/>
            <person name="Yost W."/>
            <person name="Jha R.K."/>
            <person name="Patterson J."/>
            <person name="Monnat R.J. Jr."/>
            <person name="Barlow S.B."/>
            <person name="Starkenburg S.R."/>
            <person name="Cattolico R.A."/>
        </authorList>
    </citation>
    <scope>NUCLEOTIDE SEQUENCE</scope>
    <source>
        <strain evidence="8">CCMP291</strain>
    </source>
</reference>
<proteinExistence type="inferred from homology"/>
<accession>A0A0M0J690</accession>
<dbReference type="EC" id="3.1.3.2" evidence="3"/>
<evidence type="ECO:0000313" key="7">
    <source>
        <dbReference type="EMBL" id="KOO21852.1"/>
    </source>
</evidence>